<keyword evidence="3" id="KW-0812">Transmembrane</keyword>
<evidence type="ECO:0000313" key="8">
    <source>
        <dbReference type="EMBL" id="THF59324.1"/>
    </source>
</evidence>
<keyword evidence="2" id="KW-1134">Transmembrane beta strand</keyword>
<keyword evidence="4" id="KW-0732">Signal</keyword>
<keyword evidence="5" id="KW-0472">Membrane</keyword>
<gene>
    <name evidence="8" type="ORF">E6O51_16395</name>
</gene>
<evidence type="ECO:0000256" key="5">
    <source>
        <dbReference type="ARBA" id="ARBA00023136"/>
    </source>
</evidence>
<dbReference type="GO" id="GO:0019867">
    <property type="term" value="C:outer membrane"/>
    <property type="evidence" value="ECO:0007669"/>
    <property type="project" value="InterPro"/>
</dbReference>
<keyword evidence="6" id="KW-0998">Cell outer membrane</keyword>
<dbReference type="PANTHER" id="PTHR12815">
    <property type="entry name" value="SORTING AND ASSEMBLY MACHINERY SAMM50 PROTEIN FAMILY MEMBER"/>
    <property type="match status" value="1"/>
</dbReference>
<evidence type="ECO:0000259" key="7">
    <source>
        <dbReference type="PROSITE" id="PS51779"/>
    </source>
</evidence>
<evidence type="ECO:0000256" key="6">
    <source>
        <dbReference type="ARBA" id="ARBA00023237"/>
    </source>
</evidence>
<dbReference type="EMBL" id="SSOD01000014">
    <property type="protein sequence ID" value="THF59324.1"/>
    <property type="molecule type" value="Genomic_DNA"/>
</dbReference>
<proteinExistence type="predicted"/>
<keyword evidence="9" id="KW-1185">Reference proteome</keyword>
<evidence type="ECO:0000256" key="4">
    <source>
        <dbReference type="ARBA" id="ARBA00022729"/>
    </source>
</evidence>
<dbReference type="Gene3D" id="3.10.20.310">
    <property type="entry name" value="membrane protein fhac"/>
    <property type="match status" value="2"/>
</dbReference>
<dbReference type="AlphaFoldDB" id="A0A4S4AIX4"/>
<organism evidence="8 9">
    <name type="scientific">Pseudothauera rhizosphaerae</name>
    <dbReference type="NCBI Taxonomy" id="2565932"/>
    <lineage>
        <taxon>Bacteria</taxon>
        <taxon>Pseudomonadati</taxon>
        <taxon>Pseudomonadota</taxon>
        <taxon>Betaproteobacteria</taxon>
        <taxon>Rhodocyclales</taxon>
        <taxon>Zoogloeaceae</taxon>
        <taxon>Pseudothauera</taxon>
    </lineage>
</organism>
<evidence type="ECO:0000256" key="3">
    <source>
        <dbReference type="ARBA" id="ARBA00022692"/>
    </source>
</evidence>
<evidence type="ECO:0000256" key="2">
    <source>
        <dbReference type="ARBA" id="ARBA00022452"/>
    </source>
</evidence>
<dbReference type="PANTHER" id="PTHR12815:SF47">
    <property type="entry name" value="TRANSLOCATION AND ASSEMBLY MODULE SUBUNIT TAMA"/>
    <property type="match status" value="1"/>
</dbReference>
<evidence type="ECO:0000256" key="1">
    <source>
        <dbReference type="ARBA" id="ARBA00004370"/>
    </source>
</evidence>
<protein>
    <submittedName>
        <fullName evidence="8">Outer membrane protein assembly factor</fullName>
    </submittedName>
</protein>
<evidence type="ECO:0000313" key="9">
    <source>
        <dbReference type="Proteomes" id="UP000307956"/>
    </source>
</evidence>
<comment type="subcellular location">
    <subcellularLocation>
        <location evidence="1">Membrane</location>
    </subcellularLocation>
</comment>
<dbReference type="InterPro" id="IPR000184">
    <property type="entry name" value="Bac_surfAg_D15"/>
</dbReference>
<dbReference type="Proteomes" id="UP000307956">
    <property type="component" value="Unassembled WGS sequence"/>
</dbReference>
<name>A0A4S4AIX4_9RHOO</name>
<comment type="caution">
    <text evidence="8">The sequence shown here is derived from an EMBL/GenBank/DDBJ whole genome shotgun (WGS) entry which is preliminary data.</text>
</comment>
<accession>A0A4S4AIX4</accession>
<reference evidence="8 9" key="1">
    <citation type="submission" date="2019-04" db="EMBL/GenBank/DDBJ databases">
        <title>Azoarcus rhizosphaerae sp. nov. isolated from rhizosphere of Ficus religiosa.</title>
        <authorList>
            <person name="Lin S.-Y."/>
            <person name="Hameed A."/>
            <person name="Hsu Y.-H."/>
            <person name="Young C.-C."/>
        </authorList>
    </citation>
    <scope>NUCLEOTIDE SEQUENCE [LARGE SCALE GENOMIC DNA]</scope>
    <source>
        <strain evidence="8 9">CC-YHH848</strain>
    </source>
</reference>
<sequence>MAAAGLLWSAAAAARAELEAPEAVRELLQRHVRILQADAVLPEVAADRSAVARRTRREVADLLATEGYFSPRIELRRAGAGPWKLVVEPGERAHVASVRVDFEGDLAGEEGERPARREALRAAWALQPGAPFRQGAWDEAKTGLLDDVSARDYAAARLAASRAEVDPESATVALSVTVDSGPPFRLGPLAVSGLHHLPADLVERHSTLEPGDRYDRDHLLDLQSTLQNAPQFGSVIVDIERDPALADSVPVRVEVSEALPRKAGLGAGYSTNTGYRGELSYSDVNLFKRGWELYSGLRLEQRRQSLYADVFLPPVRARYRDSFGAALERSDLQGLRLTTQAVGVARATSRGNIDTQVALRYQHERRDPDGAESTSANTLSANWTWRRRAVDDLLDPRAGYVLEVQVGGGARAVLSDQDFLRLYGRYVHYQPVRGRDVLILRAELGATLAPSREGVPQDFLFRTGGAQTVRGYAYQSLGVSEGDATVGGRYLAVGSAEYVHWFRPQWGVAAFVDAGDAADIRRDLDPQVGYGLGARWASPAGPLALDLAWGHEDRSLRLHFGIAIAF</sequence>
<dbReference type="PROSITE" id="PS51779">
    <property type="entry name" value="POTRA"/>
    <property type="match status" value="1"/>
</dbReference>
<dbReference type="Pfam" id="PF01103">
    <property type="entry name" value="Omp85"/>
    <property type="match status" value="1"/>
</dbReference>
<dbReference type="InterPro" id="IPR034746">
    <property type="entry name" value="POTRA"/>
</dbReference>
<dbReference type="Gene3D" id="2.40.160.50">
    <property type="entry name" value="membrane protein fhac: a member of the omp85/tpsb transporter family"/>
    <property type="match status" value="1"/>
</dbReference>
<feature type="domain" description="POTRA" evidence="7">
    <location>
        <begin position="184"/>
        <end position="258"/>
    </location>
</feature>
<dbReference type="OrthoDB" id="9769707at2"/>
<dbReference type="InterPro" id="IPR039910">
    <property type="entry name" value="D15-like"/>
</dbReference>